<keyword evidence="3" id="KW-1185">Reference proteome</keyword>
<dbReference type="EMBL" id="JAHRIM010031135">
    <property type="protein sequence ID" value="MEQ2264979.1"/>
    <property type="molecule type" value="Genomic_DNA"/>
</dbReference>
<proteinExistence type="predicted"/>
<evidence type="ECO:0000313" key="2">
    <source>
        <dbReference type="EMBL" id="MEQ2264979.1"/>
    </source>
</evidence>
<feature type="compositionally biased region" description="Basic and acidic residues" evidence="1">
    <location>
        <begin position="101"/>
        <end position="112"/>
    </location>
</feature>
<accession>A0ABV0W6B0</accession>
<gene>
    <name evidence="2" type="ORF">XENORESO_000621</name>
</gene>
<comment type="caution">
    <text evidence="2">The sequence shown here is derived from an EMBL/GenBank/DDBJ whole genome shotgun (WGS) entry which is preliminary data.</text>
</comment>
<name>A0ABV0W6B0_9TELE</name>
<sequence>MKTRRWKVFCFFSKTRKASVGFGGQGASTSPLGLDSSLESAPGCLCPVSATPPALRLRLYCCLFHTRIFEGSQCRVAQQIMAAARLLVKPGMSQPRSSARLLERGGEGRQGGREQGAVH</sequence>
<evidence type="ECO:0000313" key="3">
    <source>
        <dbReference type="Proteomes" id="UP001444071"/>
    </source>
</evidence>
<reference evidence="2 3" key="1">
    <citation type="submission" date="2021-06" db="EMBL/GenBank/DDBJ databases">
        <authorList>
            <person name="Palmer J.M."/>
        </authorList>
    </citation>
    <scope>NUCLEOTIDE SEQUENCE [LARGE SCALE GENOMIC DNA]</scope>
    <source>
        <strain evidence="2 3">XR_2019</strain>
        <tissue evidence="2">Muscle</tissue>
    </source>
</reference>
<protein>
    <submittedName>
        <fullName evidence="2">Uncharacterized protein</fullName>
    </submittedName>
</protein>
<evidence type="ECO:0000256" key="1">
    <source>
        <dbReference type="SAM" id="MobiDB-lite"/>
    </source>
</evidence>
<feature type="region of interest" description="Disordered" evidence="1">
    <location>
        <begin position="91"/>
        <end position="119"/>
    </location>
</feature>
<dbReference type="Proteomes" id="UP001444071">
    <property type="component" value="Unassembled WGS sequence"/>
</dbReference>
<organism evidence="2 3">
    <name type="scientific">Xenotaenia resolanae</name>
    <dbReference type="NCBI Taxonomy" id="208358"/>
    <lineage>
        <taxon>Eukaryota</taxon>
        <taxon>Metazoa</taxon>
        <taxon>Chordata</taxon>
        <taxon>Craniata</taxon>
        <taxon>Vertebrata</taxon>
        <taxon>Euteleostomi</taxon>
        <taxon>Actinopterygii</taxon>
        <taxon>Neopterygii</taxon>
        <taxon>Teleostei</taxon>
        <taxon>Neoteleostei</taxon>
        <taxon>Acanthomorphata</taxon>
        <taxon>Ovalentaria</taxon>
        <taxon>Atherinomorphae</taxon>
        <taxon>Cyprinodontiformes</taxon>
        <taxon>Goodeidae</taxon>
        <taxon>Xenotaenia</taxon>
    </lineage>
</organism>